<dbReference type="CDD" id="cd06664">
    <property type="entry name" value="IscU_like"/>
    <property type="match status" value="1"/>
</dbReference>
<organism evidence="2 3">
    <name type="scientific">Desulfomonile tiedjei</name>
    <dbReference type="NCBI Taxonomy" id="2358"/>
    <lineage>
        <taxon>Bacteria</taxon>
        <taxon>Pseudomonadati</taxon>
        <taxon>Thermodesulfobacteriota</taxon>
        <taxon>Desulfomonilia</taxon>
        <taxon>Desulfomonilales</taxon>
        <taxon>Desulfomonilaceae</taxon>
        <taxon>Desulfomonile</taxon>
    </lineage>
</organism>
<dbReference type="Gene3D" id="3.90.1010.10">
    <property type="match status" value="1"/>
</dbReference>
<feature type="domain" description="NIF system FeS cluster assembly NifU N-terminal" evidence="1">
    <location>
        <begin position="22"/>
        <end position="136"/>
    </location>
</feature>
<dbReference type="GO" id="GO:0016226">
    <property type="term" value="P:iron-sulfur cluster assembly"/>
    <property type="evidence" value="ECO:0007669"/>
    <property type="project" value="InterPro"/>
</dbReference>
<dbReference type="Pfam" id="PF01592">
    <property type="entry name" value="NifU_N"/>
    <property type="match status" value="1"/>
</dbReference>
<dbReference type="Proteomes" id="UP000807825">
    <property type="component" value="Unassembled WGS sequence"/>
</dbReference>
<comment type="caution">
    <text evidence="2">The sequence shown here is derived from an EMBL/GenBank/DDBJ whole genome shotgun (WGS) entry which is preliminary data.</text>
</comment>
<proteinExistence type="predicted"/>
<dbReference type="EMBL" id="JACRDE010000559">
    <property type="protein sequence ID" value="MBI5252059.1"/>
    <property type="molecule type" value="Genomic_DNA"/>
</dbReference>
<reference evidence="2" key="1">
    <citation type="submission" date="2020-07" db="EMBL/GenBank/DDBJ databases">
        <title>Huge and variable diversity of episymbiotic CPR bacteria and DPANN archaea in groundwater ecosystems.</title>
        <authorList>
            <person name="He C.Y."/>
            <person name="Keren R."/>
            <person name="Whittaker M."/>
            <person name="Farag I.F."/>
            <person name="Doudna J."/>
            <person name="Cate J.H.D."/>
            <person name="Banfield J.F."/>
        </authorList>
    </citation>
    <scope>NUCLEOTIDE SEQUENCE</scope>
    <source>
        <strain evidence="2">NC_groundwater_1664_Pr3_B-0.1um_52_9</strain>
    </source>
</reference>
<sequence length="138" mass="14948">MSREQEIFDDVEGLVLEDARQTYSEQVIDHFMNPRNFGVLENPDGFNAMSGICGDTIGIYVGLDNERISRISFVTNGCGPTIACSSALTCMAKDLALKEAMKITGQDLIKYLGGLPVENTHCADLAVNTLRSALAKVS</sequence>
<evidence type="ECO:0000313" key="2">
    <source>
        <dbReference type="EMBL" id="MBI5252059.1"/>
    </source>
</evidence>
<evidence type="ECO:0000313" key="3">
    <source>
        <dbReference type="Proteomes" id="UP000807825"/>
    </source>
</evidence>
<dbReference type="GO" id="GO:0005506">
    <property type="term" value="F:iron ion binding"/>
    <property type="evidence" value="ECO:0007669"/>
    <property type="project" value="InterPro"/>
</dbReference>
<name>A0A9D6Z5F9_9BACT</name>
<dbReference type="SUPFAM" id="SSF82649">
    <property type="entry name" value="SufE/NifU"/>
    <property type="match status" value="1"/>
</dbReference>
<protein>
    <submittedName>
        <fullName evidence="2">Iron-sulfur cluster assembly scaffold protein</fullName>
    </submittedName>
</protein>
<gene>
    <name evidence="2" type="ORF">HY912_21400</name>
</gene>
<accession>A0A9D6Z5F9</accession>
<dbReference type="GO" id="GO:0051536">
    <property type="term" value="F:iron-sulfur cluster binding"/>
    <property type="evidence" value="ECO:0007669"/>
    <property type="project" value="InterPro"/>
</dbReference>
<dbReference type="PANTHER" id="PTHR10093">
    <property type="entry name" value="IRON-SULFUR CLUSTER ASSEMBLY ENZYME NIFU HOMOLOG"/>
    <property type="match status" value="1"/>
</dbReference>
<dbReference type="AlphaFoldDB" id="A0A9D6Z5F9"/>
<evidence type="ECO:0000259" key="1">
    <source>
        <dbReference type="Pfam" id="PF01592"/>
    </source>
</evidence>
<dbReference type="InterPro" id="IPR002871">
    <property type="entry name" value="NIF_FeS_clus_asmbl_NifU_N"/>
</dbReference>